<gene>
    <name evidence="1" type="ORF">PORY_000724</name>
</gene>
<reference evidence="1 2" key="1">
    <citation type="journal article" date="2021" name="Commun. Biol.">
        <title>Genomic insights into the host specific adaptation of the Pneumocystis genus.</title>
        <authorList>
            <person name="Cisse O.H."/>
            <person name="Ma L."/>
            <person name="Dekker J.P."/>
            <person name="Khil P.P."/>
            <person name="Youn J.-H."/>
            <person name="Brenchley J.M."/>
            <person name="Blair R."/>
            <person name="Pahar B."/>
            <person name="Chabe M."/>
            <person name="Van Rompay K.K.A."/>
            <person name="Keesler R."/>
            <person name="Sukura A."/>
            <person name="Hirsch V."/>
            <person name="Kutty G."/>
            <person name="Liu Y."/>
            <person name="Peng L."/>
            <person name="Chen J."/>
            <person name="Song J."/>
            <person name="Weissenbacher-Lang C."/>
            <person name="Xu J."/>
            <person name="Upham N.S."/>
            <person name="Stajich J.E."/>
            <person name="Cuomo C.A."/>
            <person name="Cushion M.T."/>
            <person name="Kovacs J.A."/>
        </authorList>
    </citation>
    <scope>NUCLEOTIDE SEQUENCE [LARGE SCALE GENOMIC DNA]</scope>
    <source>
        <strain evidence="1 2">RABM</strain>
    </source>
</reference>
<proteinExistence type="predicted"/>
<comment type="caution">
    <text evidence="1">The sequence shown here is derived from an EMBL/GenBank/DDBJ whole genome shotgun (WGS) entry which is preliminary data.</text>
</comment>
<dbReference type="EMBL" id="JABTEG010000002">
    <property type="protein sequence ID" value="KAG4305814.1"/>
    <property type="molecule type" value="Genomic_DNA"/>
</dbReference>
<organism evidence="1 2">
    <name type="scientific">Pneumocystis oryctolagi</name>
    <dbReference type="NCBI Taxonomy" id="42067"/>
    <lineage>
        <taxon>Eukaryota</taxon>
        <taxon>Fungi</taxon>
        <taxon>Dikarya</taxon>
        <taxon>Ascomycota</taxon>
        <taxon>Taphrinomycotina</taxon>
        <taxon>Pneumocystomycetes</taxon>
        <taxon>Pneumocystaceae</taxon>
        <taxon>Pneumocystis</taxon>
    </lineage>
</organism>
<sequence length="236" mass="26218">MNIHQTVLFPGECIPFDETEAAQVRIGRGLTYFCVSRTLRATHVGRLVQPAKKAFYIDYYCKKYTPAVGDSVIGQVVVKHAEGYKVDINGARLGRLGALAFENATRKNRPNLQIGALVYAQVVYADKEMEPEIECISGTNEKSTTFGELKGGFLIHGLSNNLCQKILNKNYPLLQTLGESIPFEIAVGSNGRIWVYSKHVGITIALVQAIKKSELLNNDDIVQICQETIKEAQKWL</sequence>
<protein>
    <submittedName>
        <fullName evidence="1">Uncharacterized protein</fullName>
    </submittedName>
</protein>
<evidence type="ECO:0000313" key="1">
    <source>
        <dbReference type="EMBL" id="KAG4305814.1"/>
    </source>
</evidence>
<accession>A0ACB7CDI5</accession>
<keyword evidence="2" id="KW-1185">Reference proteome</keyword>
<name>A0ACB7CDI5_9ASCO</name>
<dbReference type="Proteomes" id="UP000768646">
    <property type="component" value="Unassembled WGS sequence"/>
</dbReference>
<evidence type="ECO:0000313" key="2">
    <source>
        <dbReference type="Proteomes" id="UP000768646"/>
    </source>
</evidence>